<organism evidence="10">
    <name type="scientific">Arcella intermedia</name>
    <dbReference type="NCBI Taxonomy" id="1963864"/>
    <lineage>
        <taxon>Eukaryota</taxon>
        <taxon>Amoebozoa</taxon>
        <taxon>Tubulinea</taxon>
        <taxon>Elardia</taxon>
        <taxon>Arcellinida</taxon>
        <taxon>Sphaerothecina</taxon>
        <taxon>Arcellidae</taxon>
        <taxon>Arcella</taxon>
    </lineage>
</organism>
<feature type="binding site" evidence="8">
    <location>
        <position position="28"/>
    </location>
    <ligand>
        <name>ATP</name>
        <dbReference type="ChEBI" id="CHEBI:30616"/>
    </ligand>
</feature>
<evidence type="ECO:0000256" key="2">
    <source>
        <dbReference type="ARBA" id="ARBA00012513"/>
    </source>
</evidence>
<dbReference type="Gene3D" id="1.10.510.10">
    <property type="entry name" value="Transferase(Phosphotransferase) domain 1"/>
    <property type="match status" value="1"/>
</dbReference>
<dbReference type="SMART" id="SM00220">
    <property type="entry name" value="S_TKc"/>
    <property type="match status" value="1"/>
</dbReference>
<dbReference type="InterPro" id="IPR017441">
    <property type="entry name" value="Protein_kinase_ATP_BS"/>
</dbReference>
<dbReference type="Gene3D" id="3.30.200.20">
    <property type="entry name" value="Phosphorylase Kinase, domain 1"/>
    <property type="match status" value="1"/>
</dbReference>
<dbReference type="PANTHER" id="PTHR46485">
    <property type="entry name" value="LIM DOMAIN KINASE 1"/>
    <property type="match status" value="1"/>
</dbReference>
<evidence type="ECO:0000259" key="9">
    <source>
        <dbReference type="PROSITE" id="PS50011"/>
    </source>
</evidence>
<dbReference type="PANTHER" id="PTHR46485:SF5">
    <property type="entry name" value="CENTER DIVIDER, ISOFORM A"/>
    <property type="match status" value="1"/>
</dbReference>
<dbReference type="PROSITE" id="PS50011">
    <property type="entry name" value="PROTEIN_KINASE_DOM"/>
    <property type="match status" value="1"/>
</dbReference>
<evidence type="ECO:0000256" key="1">
    <source>
        <dbReference type="ARBA" id="ARBA00005843"/>
    </source>
</evidence>
<dbReference type="InterPro" id="IPR000719">
    <property type="entry name" value="Prot_kinase_dom"/>
</dbReference>
<evidence type="ECO:0000256" key="5">
    <source>
        <dbReference type="ARBA" id="ARBA00022741"/>
    </source>
</evidence>
<evidence type="ECO:0000256" key="7">
    <source>
        <dbReference type="ARBA" id="ARBA00022840"/>
    </source>
</evidence>
<dbReference type="PRINTS" id="PR00109">
    <property type="entry name" value="TYRKINASE"/>
</dbReference>
<dbReference type="Pfam" id="PF07714">
    <property type="entry name" value="PK_Tyr_Ser-Thr"/>
    <property type="match status" value="1"/>
</dbReference>
<evidence type="ECO:0000256" key="8">
    <source>
        <dbReference type="PROSITE-ProRule" id="PRU10141"/>
    </source>
</evidence>
<keyword evidence="4" id="KW-0808">Transferase</keyword>
<dbReference type="CDD" id="cd13999">
    <property type="entry name" value="STKc_MAP3K-like"/>
    <property type="match status" value="1"/>
</dbReference>
<accession>A0A6B2LDN5</accession>
<dbReference type="GO" id="GO:0004674">
    <property type="term" value="F:protein serine/threonine kinase activity"/>
    <property type="evidence" value="ECO:0007669"/>
    <property type="project" value="UniProtKB-KW"/>
</dbReference>
<reference evidence="10" key="1">
    <citation type="journal article" date="2020" name="J. Eukaryot. Microbiol.">
        <title>De novo Sequencing, Assembly and Annotation of the Transcriptome for the Free-Living Testate Amoeba Arcella intermedia.</title>
        <authorList>
            <person name="Ribeiro G.M."/>
            <person name="Porfirio-Sousa A.L."/>
            <person name="Maurer-Alcala X.X."/>
            <person name="Katz L.A."/>
            <person name="Lahr D.J.G."/>
        </authorList>
    </citation>
    <scope>NUCLEOTIDE SEQUENCE</scope>
</reference>
<keyword evidence="3" id="KW-0723">Serine/threonine-protein kinase</keyword>
<evidence type="ECO:0000313" key="10">
    <source>
        <dbReference type="EMBL" id="NDV35075.1"/>
    </source>
</evidence>
<feature type="domain" description="Protein kinase" evidence="9">
    <location>
        <begin position="1"/>
        <end position="258"/>
    </location>
</feature>
<comment type="similarity">
    <text evidence="1">Belongs to the protein kinase superfamily. TKL Ser/Thr protein kinase family.</text>
</comment>
<dbReference type="SUPFAM" id="SSF56112">
    <property type="entry name" value="Protein kinase-like (PK-like)"/>
    <property type="match status" value="1"/>
</dbReference>
<protein>
    <recommendedName>
        <fullName evidence="2">non-specific serine/threonine protein kinase</fullName>
        <ecNumber evidence="2">2.7.11.1</ecNumber>
    </recommendedName>
</protein>
<keyword evidence="5 8" id="KW-0547">Nucleotide-binding</keyword>
<dbReference type="PROSITE" id="PS00107">
    <property type="entry name" value="PROTEIN_KINASE_ATP"/>
    <property type="match status" value="1"/>
</dbReference>
<keyword evidence="6" id="KW-0418">Kinase</keyword>
<dbReference type="EMBL" id="GIBP01006106">
    <property type="protein sequence ID" value="NDV35075.1"/>
    <property type="molecule type" value="Transcribed_RNA"/>
</dbReference>
<dbReference type="AlphaFoldDB" id="A0A6B2LDN5"/>
<dbReference type="InterPro" id="IPR050940">
    <property type="entry name" value="Actin_reg-Ser/Thr_kinase"/>
</dbReference>
<dbReference type="GO" id="GO:0005524">
    <property type="term" value="F:ATP binding"/>
    <property type="evidence" value="ECO:0007669"/>
    <property type="project" value="UniProtKB-UniRule"/>
</dbReference>
<dbReference type="InterPro" id="IPR001245">
    <property type="entry name" value="Ser-Thr/Tyr_kinase_cat_dom"/>
</dbReference>
<evidence type="ECO:0000256" key="4">
    <source>
        <dbReference type="ARBA" id="ARBA00022679"/>
    </source>
</evidence>
<sequence length="267" mass="30053">MTLKNEIGKGAFGVVYRADFLGIDVAVKQLSSGGPNADPMEKVFAHREIAVLKTCRHPNVVAFIGIVEGEKDEGLQIVLEYLSKGDLGHFLLDNPEPISWVRKVKIALDVACGMAYLHSREIIFRDLKSENLLLDDTGKTKICDFGFARKSIKRQHMTMCGTDEFMAPEIIMGNEYDGKADVFSYGMLLFEIITRKDVGQVIPRGIENNYGVDEEKLLPKIPPDCPKSFRDLGLLCVKYEPNKRPAFTQIISFLRKLLLQLQKSEKQ</sequence>
<dbReference type="EC" id="2.7.11.1" evidence="2"/>
<dbReference type="PIRSF" id="PIRSF000654">
    <property type="entry name" value="Integrin-linked_kinase"/>
    <property type="match status" value="1"/>
</dbReference>
<name>A0A6B2LDN5_9EUKA</name>
<proteinExistence type="inferred from homology"/>
<evidence type="ECO:0000256" key="3">
    <source>
        <dbReference type="ARBA" id="ARBA00022527"/>
    </source>
</evidence>
<dbReference type="InterPro" id="IPR011009">
    <property type="entry name" value="Kinase-like_dom_sf"/>
</dbReference>
<keyword evidence="7 8" id="KW-0067">ATP-binding</keyword>
<evidence type="ECO:0000256" key="6">
    <source>
        <dbReference type="ARBA" id="ARBA00022777"/>
    </source>
</evidence>